<accession>A0A6J4JL33</accession>
<evidence type="ECO:0000313" key="1">
    <source>
        <dbReference type="EMBL" id="CAA9281305.1"/>
    </source>
</evidence>
<proteinExistence type="predicted"/>
<sequence>MEILKVPYAEALRLVQESIITHSPSCVLILKARDLV</sequence>
<reference evidence="1" key="1">
    <citation type="submission" date="2020-02" db="EMBL/GenBank/DDBJ databases">
        <authorList>
            <person name="Meier V. D."/>
        </authorList>
    </citation>
    <scope>NUCLEOTIDE SEQUENCE</scope>
    <source>
        <strain evidence="1">AVDCRST_MAG56</strain>
    </source>
</reference>
<name>A0A6J4JL33_9SPHI</name>
<dbReference type="EMBL" id="CADCTQ010000316">
    <property type="protein sequence ID" value="CAA9281305.1"/>
    <property type="molecule type" value="Genomic_DNA"/>
</dbReference>
<protein>
    <submittedName>
        <fullName evidence="1">Uncharacterized protein</fullName>
    </submittedName>
</protein>
<dbReference type="AlphaFoldDB" id="A0A6J4JL33"/>
<organism evidence="1">
    <name type="scientific">uncultured Cytophagales bacterium</name>
    <dbReference type="NCBI Taxonomy" id="158755"/>
    <lineage>
        <taxon>Bacteria</taxon>
        <taxon>Pseudomonadati</taxon>
        <taxon>Bacteroidota</taxon>
        <taxon>Sphingobacteriia</taxon>
        <taxon>Sphingobacteriales</taxon>
        <taxon>environmental samples</taxon>
    </lineage>
</organism>
<gene>
    <name evidence="1" type="ORF">AVDCRST_MAG56-3755</name>
</gene>